<feature type="signal peptide" evidence="5">
    <location>
        <begin position="1"/>
        <end position="27"/>
    </location>
</feature>
<keyword evidence="2" id="KW-0645">Protease</keyword>
<feature type="region of interest" description="Disordered" evidence="4">
    <location>
        <begin position="62"/>
        <end position="89"/>
    </location>
</feature>
<dbReference type="RefSeq" id="WP_320685293.1">
    <property type="nucleotide sequence ID" value="NZ_JAXBLV010000024.1"/>
</dbReference>
<name>A0ABU5ETE6_9BACT</name>
<dbReference type="Gene3D" id="3.40.50.1820">
    <property type="entry name" value="alpha/beta hydrolase"/>
    <property type="match status" value="1"/>
</dbReference>
<evidence type="ECO:0000256" key="3">
    <source>
        <dbReference type="ARBA" id="ARBA00022801"/>
    </source>
</evidence>
<feature type="domain" description="PDZ" evidence="6">
    <location>
        <begin position="280"/>
        <end position="358"/>
    </location>
</feature>
<gene>
    <name evidence="7" type="ORF">R5W23_005056</name>
</gene>
<evidence type="ECO:0000256" key="2">
    <source>
        <dbReference type="ARBA" id="ARBA00022670"/>
    </source>
</evidence>
<keyword evidence="5" id="KW-0732">Signal</keyword>
<evidence type="ECO:0000259" key="6">
    <source>
        <dbReference type="PROSITE" id="PS50106"/>
    </source>
</evidence>
<dbReference type="PANTHER" id="PTHR43343">
    <property type="entry name" value="PEPTIDASE S12"/>
    <property type="match status" value="1"/>
</dbReference>
<sequence length="741" mass="79101">MTHLALDRARLWVALAALALAATAAVAQPAADVNEATEKAMKAAVTKVAPAVVQVTMSGGTDFFKEQPKKGPPGGPPAPGMRKGTGPTTGLIVSPQGHVITSSFNFVGNNLADAKQVTACEVAIPGKDRRFVYHVIGRDETRMLTLLAPADKTKAPTGLTPAQPLPKADVEIGQWALALGRALDTNVENLPAMSVGIVSATNRIWGKAIQTDAKTSPVNYGGPLVSVDGRVYGVIVPASSRAEGETAGVDVYDGGIGFAVPLEDVLKVLPKLQQGTGEKPVILRRGLLGITQQGTGMYIPPVVGSVQPDSAAARAGIKAGDTITEINGTKVPTYSSLQHVMGPLYEDDVISLKVSRGGKEVEFKGVKLLGTSAAFVSAYFGVLPMRDDPGPGVEVRFVYPKSPADTAGIKAGDRIMKFGPGTPVPVQNRQTLMQAAQRLTPGTEVKVEVKRKDGGKVETLTTTLTPAPNEVPEKLPLPSSAGKALEGQPKPKENPKDPFPKKDPFGKGPFADVRAETQDEKKDDLKKDKPKVETGFLTRNDQALGREYWLYVPDNYDANVSHGLVVWFHPAGQGGKDGEKMAKTFRDVAGDNHLIVMGPKAGAEAGWRPGETELVVNDIKAVMVQYTIDKTRVVAHGLGNGGEMAFYVGFNARDVFRGVAPVGAALGNPPKDNIPNQPLSFFITAGDKDPLLKDIQASQKLLAEEKRFPVIFREMKESGKEYYDQRTFTDFLNWIDSLDRI</sequence>
<keyword evidence="3" id="KW-0378">Hydrolase</keyword>
<protein>
    <submittedName>
        <fullName evidence="7">PDZ domain-containing protein</fullName>
    </submittedName>
</protein>
<comment type="caution">
    <text evidence="7">The sequence shown here is derived from an EMBL/GenBank/DDBJ whole genome shotgun (WGS) entry which is preliminary data.</text>
</comment>
<dbReference type="InterPro" id="IPR036034">
    <property type="entry name" value="PDZ_sf"/>
</dbReference>
<feature type="compositionally biased region" description="Basic and acidic residues" evidence="4">
    <location>
        <begin position="489"/>
        <end position="505"/>
    </location>
</feature>
<dbReference type="InterPro" id="IPR029058">
    <property type="entry name" value="AB_hydrolase_fold"/>
</dbReference>
<dbReference type="EMBL" id="JAXBLV010000024">
    <property type="protein sequence ID" value="MDY3558361.1"/>
    <property type="molecule type" value="Genomic_DNA"/>
</dbReference>
<dbReference type="Proteomes" id="UP001272242">
    <property type="component" value="Unassembled WGS sequence"/>
</dbReference>
<proteinExistence type="inferred from homology"/>
<dbReference type="PRINTS" id="PR00834">
    <property type="entry name" value="PROTEASES2C"/>
</dbReference>
<dbReference type="InterPro" id="IPR009003">
    <property type="entry name" value="Peptidase_S1_PA"/>
</dbReference>
<organism evidence="7 8">
    <name type="scientific">Gemmata algarum</name>
    <dbReference type="NCBI Taxonomy" id="2975278"/>
    <lineage>
        <taxon>Bacteria</taxon>
        <taxon>Pseudomonadati</taxon>
        <taxon>Planctomycetota</taxon>
        <taxon>Planctomycetia</taxon>
        <taxon>Gemmatales</taxon>
        <taxon>Gemmataceae</taxon>
        <taxon>Gemmata</taxon>
    </lineage>
</organism>
<comment type="similarity">
    <text evidence="1">Belongs to the peptidase S1C family.</text>
</comment>
<accession>A0ABU5ETE6</accession>
<feature type="compositionally biased region" description="Pro residues" evidence="4">
    <location>
        <begin position="70"/>
        <end position="79"/>
    </location>
</feature>
<reference evidence="8" key="1">
    <citation type="journal article" date="2023" name="Mar. Drugs">
        <title>Gemmata algarum, a Novel Planctomycete Isolated from an Algal Mat, Displays Antimicrobial Activity.</title>
        <authorList>
            <person name="Kumar G."/>
            <person name="Kallscheuer N."/>
            <person name="Kashif M."/>
            <person name="Ahamad S."/>
            <person name="Jagadeeshwari U."/>
            <person name="Pannikurungottu S."/>
            <person name="Haufschild T."/>
            <person name="Kabuu M."/>
            <person name="Sasikala C."/>
            <person name="Jogler C."/>
            <person name="Ramana C."/>
        </authorList>
    </citation>
    <scope>NUCLEOTIDE SEQUENCE [LARGE SCALE GENOMIC DNA]</scope>
    <source>
        <strain evidence="8">JC673</strain>
    </source>
</reference>
<evidence type="ECO:0000313" key="7">
    <source>
        <dbReference type="EMBL" id="MDY3558361.1"/>
    </source>
</evidence>
<keyword evidence="8" id="KW-1185">Reference proteome</keyword>
<dbReference type="Gene3D" id="2.30.42.10">
    <property type="match status" value="2"/>
</dbReference>
<evidence type="ECO:0000256" key="5">
    <source>
        <dbReference type="SAM" id="SignalP"/>
    </source>
</evidence>
<evidence type="ECO:0000256" key="1">
    <source>
        <dbReference type="ARBA" id="ARBA00010541"/>
    </source>
</evidence>
<dbReference type="Pfam" id="PF13365">
    <property type="entry name" value="Trypsin_2"/>
    <property type="match status" value="1"/>
</dbReference>
<dbReference type="InterPro" id="IPR001940">
    <property type="entry name" value="Peptidase_S1C"/>
</dbReference>
<evidence type="ECO:0000313" key="8">
    <source>
        <dbReference type="Proteomes" id="UP001272242"/>
    </source>
</evidence>
<dbReference type="PANTHER" id="PTHR43343:SF3">
    <property type="entry name" value="PROTEASE DO-LIKE 8, CHLOROPLASTIC"/>
    <property type="match status" value="1"/>
</dbReference>
<dbReference type="PROSITE" id="PS50106">
    <property type="entry name" value="PDZ"/>
    <property type="match status" value="1"/>
</dbReference>
<dbReference type="SUPFAM" id="SSF53474">
    <property type="entry name" value="alpha/beta-Hydrolases"/>
    <property type="match status" value="1"/>
</dbReference>
<feature type="chain" id="PRO_5045057409" evidence="5">
    <location>
        <begin position="28"/>
        <end position="741"/>
    </location>
</feature>
<feature type="region of interest" description="Disordered" evidence="4">
    <location>
        <begin position="465"/>
        <end position="528"/>
    </location>
</feature>
<dbReference type="Gene3D" id="2.40.10.10">
    <property type="entry name" value="Trypsin-like serine proteases"/>
    <property type="match status" value="2"/>
</dbReference>
<dbReference type="SUPFAM" id="SSF50494">
    <property type="entry name" value="Trypsin-like serine proteases"/>
    <property type="match status" value="1"/>
</dbReference>
<dbReference type="SUPFAM" id="SSF50156">
    <property type="entry name" value="PDZ domain-like"/>
    <property type="match status" value="2"/>
</dbReference>
<evidence type="ECO:0000256" key="4">
    <source>
        <dbReference type="SAM" id="MobiDB-lite"/>
    </source>
</evidence>
<dbReference type="Pfam" id="PF13180">
    <property type="entry name" value="PDZ_2"/>
    <property type="match status" value="2"/>
</dbReference>
<dbReference type="SMART" id="SM00228">
    <property type="entry name" value="PDZ"/>
    <property type="match status" value="2"/>
</dbReference>
<dbReference type="InterPro" id="IPR051201">
    <property type="entry name" value="Chloro_Bact_Ser_Proteases"/>
</dbReference>
<dbReference type="InterPro" id="IPR043504">
    <property type="entry name" value="Peptidase_S1_PA_chymotrypsin"/>
</dbReference>
<dbReference type="InterPro" id="IPR001478">
    <property type="entry name" value="PDZ"/>
</dbReference>
<feature type="compositionally biased region" description="Basic and acidic residues" evidence="4">
    <location>
        <begin position="513"/>
        <end position="528"/>
    </location>
</feature>